<sequence>MSIIFDIIFVKALVIRSVSNLIIYIEKKIPSINDRILWI</sequence>
<proteinExistence type="predicted"/>
<reference evidence="1 2" key="1">
    <citation type="submission" date="2014-12" db="EMBL/GenBank/DDBJ databases">
        <title>Draft genome sequences of 10 type strains of Lactococcus.</title>
        <authorList>
            <person name="Sun Z."/>
            <person name="Zhong Z."/>
            <person name="Liu W."/>
            <person name="Zhang W."/>
            <person name="Zhang H."/>
        </authorList>
    </citation>
    <scope>NUCLEOTIDE SEQUENCE [LARGE SCALE GENOMIC DNA]</scope>
    <source>
        <strain evidence="1 2">DSM 21502</strain>
    </source>
</reference>
<gene>
    <name evidence="1" type="ORF">RU92_GL001907</name>
</gene>
<evidence type="ECO:0000313" key="1">
    <source>
        <dbReference type="EMBL" id="PCS19576.1"/>
    </source>
</evidence>
<dbReference type="EMBL" id="JXKC01000003">
    <property type="protein sequence ID" value="PCS19576.1"/>
    <property type="molecule type" value="Genomic_DNA"/>
</dbReference>
<evidence type="ECO:0000313" key="2">
    <source>
        <dbReference type="Proteomes" id="UP000218711"/>
    </source>
</evidence>
<dbReference type="Proteomes" id="UP000218711">
    <property type="component" value="Unassembled WGS sequence"/>
</dbReference>
<organism evidence="1 2">
    <name type="scientific">Lactococcus cremoris subsp. tructae</name>
    <dbReference type="NCBI Taxonomy" id="542833"/>
    <lineage>
        <taxon>Bacteria</taxon>
        <taxon>Bacillati</taxon>
        <taxon>Bacillota</taxon>
        <taxon>Bacilli</taxon>
        <taxon>Lactobacillales</taxon>
        <taxon>Streptococcaceae</taxon>
        <taxon>Lactococcus</taxon>
    </lineage>
</organism>
<protein>
    <submittedName>
        <fullName evidence="1">Uncharacterized protein</fullName>
    </submittedName>
</protein>
<accession>A0A2A5SUL8</accession>
<name>A0A2A5SUL8_LACLC</name>
<dbReference type="AlphaFoldDB" id="A0A2A5SUL8"/>
<comment type="caution">
    <text evidence="1">The sequence shown here is derived from an EMBL/GenBank/DDBJ whole genome shotgun (WGS) entry which is preliminary data.</text>
</comment>